<evidence type="ECO:0000256" key="6">
    <source>
        <dbReference type="RuleBase" id="RU365102"/>
    </source>
</evidence>
<feature type="compositionally biased region" description="Polar residues" evidence="7">
    <location>
        <begin position="37"/>
        <end position="47"/>
    </location>
</feature>
<evidence type="ECO:0000256" key="2">
    <source>
        <dbReference type="ARBA" id="ARBA00009190"/>
    </source>
</evidence>
<comment type="subcellular location">
    <subcellularLocation>
        <location evidence="1 6">Membrane</location>
        <topology evidence="1 6">Multi-pass membrane protein</topology>
    </subcellularLocation>
</comment>
<dbReference type="PANTHER" id="PTHR12608">
    <property type="entry name" value="TRANSMEMBRANE PROTEIN HTP-1 RELATED"/>
    <property type="match status" value="1"/>
</dbReference>
<sequence>MSLVSPDSILSSPVLTAERPVSPSIQPPAAVSDGAADSTQPTPTAQPLSLRDEFGIFFSTFITIFLAEIGDKTQMTVLLMSAQSKAPWVVFLGAGSALIATSLCGVLLGKWLSTRISPRLLDKAAAVLLLVVAGMLVWDVIQG</sequence>
<accession>A0AA96Y945</accession>
<evidence type="ECO:0000256" key="5">
    <source>
        <dbReference type="ARBA" id="ARBA00023136"/>
    </source>
</evidence>
<proteinExistence type="inferred from homology"/>
<dbReference type="GO" id="GO:0046873">
    <property type="term" value="F:metal ion transmembrane transporter activity"/>
    <property type="evidence" value="ECO:0007669"/>
    <property type="project" value="InterPro"/>
</dbReference>
<keyword evidence="5 6" id="KW-0472">Membrane</keyword>
<evidence type="ECO:0000256" key="7">
    <source>
        <dbReference type="SAM" id="MobiDB-lite"/>
    </source>
</evidence>
<protein>
    <recommendedName>
        <fullName evidence="6">GDT1 family protein</fullName>
    </recommendedName>
</protein>
<dbReference type="Pfam" id="PF01169">
    <property type="entry name" value="GDT1"/>
    <property type="match status" value="1"/>
</dbReference>
<reference evidence="8" key="1">
    <citation type="submission" date="2020-05" db="EMBL/GenBank/DDBJ databases">
        <authorList>
            <person name="Zhu T."/>
            <person name="Keshari N."/>
            <person name="Lu X."/>
        </authorList>
    </citation>
    <scope>NUCLEOTIDE SEQUENCE</scope>
    <source>
        <strain evidence="8">NK1-22</strain>
    </source>
</reference>
<keyword evidence="3 6" id="KW-0812">Transmembrane</keyword>
<keyword evidence="4 6" id="KW-1133">Transmembrane helix</keyword>
<comment type="similarity">
    <text evidence="2 6">Belongs to the GDT1 family.</text>
</comment>
<feature type="transmembrane region" description="Helical" evidence="6">
    <location>
        <begin position="88"/>
        <end position="108"/>
    </location>
</feature>
<comment type="caution">
    <text evidence="6">Lacks conserved residue(s) required for the propagation of feature annotation.</text>
</comment>
<feature type="transmembrane region" description="Helical" evidence="6">
    <location>
        <begin position="120"/>
        <end position="141"/>
    </location>
</feature>
<feature type="region of interest" description="Disordered" evidence="7">
    <location>
        <begin position="17"/>
        <end position="47"/>
    </location>
</feature>
<evidence type="ECO:0000256" key="1">
    <source>
        <dbReference type="ARBA" id="ARBA00004141"/>
    </source>
</evidence>
<evidence type="ECO:0000256" key="3">
    <source>
        <dbReference type="ARBA" id="ARBA00022692"/>
    </source>
</evidence>
<dbReference type="InterPro" id="IPR001727">
    <property type="entry name" value="GDT1-like"/>
</dbReference>
<dbReference type="GO" id="GO:0016020">
    <property type="term" value="C:membrane"/>
    <property type="evidence" value="ECO:0007669"/>
    <property type="project" value="UniProtKB-SubCell"/>
</dbReference>
<dbReference type="KEGG" id="tog:HNI00_14130"/>
<evidence type="ECO:0000313" key="8">
    <source>
        <dbReference type="EMBL" id="WOB44163.1"/>
    </source>
</evidence>
<evidence type="ECO:0000256" key="4">
    <source>
        <dbReference type="ARBA" id="ARBA00022989"/>
    </source>
</evidence>
<dbReference type="EMBL" id="CP053540">
    <property type="protein sequence ID" value="WOB44163.1"/>
    <property type="molecule type" value="Genomic_DNA"/>
</dbReference>
<dbReference type="AlphaFoldDB" id="A0AA96Y945"/>
<gene>
    <name evidence="8" type="ORF">HNI00_14130</name>
</gene>
<organism evidence="8">
    <name type="scientific">Thermoleptolyngbya oregonensis NK1-22</name>
    <dbReference type="NCBI Taxonomy" id="2547457"/>
    <lineage>
        <taxon>Bacteria</taxon>
        <taxon>Bacillati</taxon>
        <taxon>Cyanobacteriota</taxon>
        <taxon>Cyanophyceae</taxon>
        <taxon>Oculatellales</taxon>
        <taxon>Oculatellaceae</taxon>
        <taxon>Thermoleptolyngbya</taxon>
    </lineage>
</organism>
<dbReference type="PANTHER" id="PTHR12608:SF1">
    <property type="entry name" value="TRANSMEMBRANE PROTEIN 165"/>
    <property type="match status" value="1"/>
</dbReference>
<name>A0AA96Y945_9CYAN</name>